<sequence length="288" mass="31586">MSQSDAPTGLPFLFGMNEFTTQPWRFEEDVARYPALGVEAIEVCEAKLDPARLDAQMKSVIDSGMRISAVQPKIRTFFGSRMAPEPHETEARVAALRDSIGRLAPYAPGTVFVVNTGASPEGDMRRVMDETIRHLRALCPFAAEQGVSIALEPLNPTSLNIESAIWTVGQAMDIVDGVGHSAMGLCLDLWNVWQNADLEAQIRRAGQKITVLQVSDWRTPHSFTDRLVPGQGDIPLGRLLRTTYAAGFRGACTVEIFSSNVPDSLYDGDLARLIQDSRVGLQAAWTNR</sequence>
<organism evidence="2 3">
    <name type="scientific">Neoasaia chiangmaiensis</name>
    <dbReference type="NCBI Taxonomy" id="320497"/>
    <lineage>
        <taxon>Bacteria</taxon>
        <taxon>Pseudomonadati</taxon>
        <taxon>Pseudomonadota</taxon>
        <taxon>Alphaproteobacteria</taxon>
        <taxon>Acetobacterales</taxon>
        <taxon>Acetobacteraceae</taxon>
        <taxon>Neoasaia</taxon>
    </lineage>
</organism>
<name>A0A1U9KPQ8_9PROT</name>
<dbReference type="KEGG" id="nch:A0U93_06815"/>
<dbReference type="InterPro" id="IPR036237">
    <property type="entry name" value="Xyl_isomerase-like_sf"/>
</dbReference>
<dbReference type="STRING" id="320497.A0U93_06815"/>
<feature type="domain" description="Xylose isomerase-like TIM barrel" evidence="1">
    <location>
        <begin position="35"/>
        <end position="267"/>
    </location>
</feature>
<evidence type="ECO:0000313" key="3">
    <source>
        <dbReference type="Proteomes" id="UP000188604"/>
    </source>
</evidence>
<dbReference type="PANTHER" id="PTHR12110:SF52">
    <property type="entry name" value="XYLOSE ISOMERASE"/>
    <property type="match status" value="1"/>
</dbReference>
<protein>
    <submittedName>
        <fullName evidence="2">4-hydroxyphenylpyruvate dioxygenase</fullName>
    </submittedName>
</protein>
<gene>
    <name evidence="2" type="ORF">A0U93_06815</name>
</gene>
<dbReference type="InterPro" id="IPR050312">
    <property type="entry name" value="IolE/XylAMocC-like"/>
</dbReference>
<dbReference type="AlphaFoldDB" id="A0A1U9KPQ8"/>
<dbReference type="SUPFAM" id="SSF51658">
    <property type="entry name" value="Xylose isomerase-like"/>
    <property type="match status" value="1"/>
</dbReference>
<dbReference type="EMBL" id="CP014691">
    <property type="protein sequence ID" value="AQS87690.1"/>
    <property type="molecule type" value="Genomic_DNA"/>
</dbReference>
<dbReference type="RefSeq" id="WP_077806682.1">
    <property type="nucleotide sequence ID" value="NZ_BJXS01000002.1"/>
</dbReference>
<evidence type="ECO:0000259" key="1">
    <source>
        <dbReference type="Pfam" id="PF01261"/>
    </source>
</evidence>
<reference evidence="2 3" key="1">
    <citation type="submission" date="2016-03" db="EMBL/GenBank/DDBJ databases">
        <title>Acetic acid bacteria sequencing.</title>
        <authorList>
            <person name="Brandt J."/>
            <person name="Jakob F."/>
            <person name="Vogel R.F."/>
        </authorList>
    </citation>
    <scope>NUCLEOTIDE SEQUENCE [LARGE SCALE GENOMIC DNA]</scope>
    <source>
        <strain evidence="2 3">NBRC 101099</strain>
    </source>
</reference>
<dbReference type="Proteomes" id="UP000188604">
    <property type="component" value="Chromosome"/>
</dbReference>
<keyword evidence="2" id="KW-0560">Oxidoreductase</keyword>
<dbReference type="Pfam" id="PF01261">
    <property type="entry name" value="AP_endonuc_2"/>
    <property type="match status" value="1"/>
</dbReference>
<keyword evidence="2" id="KW-0670">Pyruvate</keyword>
<dbReference type="PANTHER" id="PTHR12110">
    <property type="entry name" value="HYDROXYPYRUVATE ISOMERASE"/>
    <property type="match status" value="1"/>
</dbReference>
<keyword evidence="2" id="KW-0223">Dioxygenase</keyword>
<evidence type="ECO:0000313" key="2">
    <source>
        <dbReference type="EMBL" id="AQS87690.1"/>
    </source>
</evidence>
<accession>A0A1U9KPQ8</accession>
<proteinExistence type="predicted"/>
<keyword evidence="3" id="KW-1185">Reference proteome</keyword>
<dbReference type="OrthoDB" id="9787068at2"/>
<dbReference type="InterPro" id="IPR013022">
    <property type="entry name" value="Xyl_isomerase-like_TIM-brl"/>
</dbReference>
<dbReference type="GO" id="GO:0051213">
    <property type="term" value="F:dioxygenase activity"/>
    <property type="evidence" value="ECO:0007669"/>
    <property type="project" value="UniProtKB-KW"/>
</dbReference>
<dbReference type="Gene3D" id="3.20.20.150">
    <property type="entry name" value="Divalent-metal-dependent TIM barrel enzymes"/>
    <property type="match status" value="1"/>
</dbReference>